<evidence type="ECO:0000313" key="7">
    <source>
        <dbReference type="EMBL" id="KAG9339750.1"/>
    </source>
</evidence>
<dbReference type="GO" id="GO:0003677">
    <property type="term" value="F:DNA binding"/>
    <property type="evidence" value="ECO:0007669"/>
    <property type="project" value="UniProtKB-UniRule"/>
</dbReference>
<dbReference type="OrthoDB" id="6496718at2759"/>
<dbReference type="PANTHER" id="PTHR47120">
    <property type="entry name" value="THAP DOMAIN-CONTAINING PROTEIN 3"/>
    <property type="match status" value="1"/>
</dbReference>
<dbReference type="SUPFAM" id="SSF57716">
    <property type="entry name" value="Glucocorticoid receptor-like (DNA-binding domain)"/>
    <property type="match status" value="1"/>
</dbReference>
<dbReference type="PROSITE" id="PS50950">
    <property type="entry name" value="ZF_THAP"/>
    <property type="match status" value="1"/>
</dbReference>
<sequence length="230" mass="26595">MPKSCSAYNCTNRYSSKNPNLTFHRFPFSKPSVLKEWLDNIGREDFQPKRHMVICSHHFTPDCFSGLGNRKNLLWNAVPTLFTFPPSSSKRRKSRKKLKKEVTLGFQKFEELLLAEAGSQQEAGQEEAVAPVSADRTDNITEQQLHSVPKDLGSLDHSYALSDPYDTKTRLFRTLDTNRRLHKRLKVKCQLIRRMRLKLHNVQRKLSCLRAGQRCSQLSVTQTARERHGK</sequence>
<proteinExistence type="predicted"/>
<dbReference type="InterPro" id="IPR026520">
    <property type="entry name" value="THAP3"/>
</dbReference>
<dbReference type="InterPro" id="IPR006612">
    <property type="entry name" value="THAP_Znf"/>
</dbReference>
<keyword evidence="2 5" id="KW-0863">Zinc-finger</keyword>
<evidence type="ECO:0000313" key="8">
    <source>
        <dbReference type="Proteomes" id="UP000824540"/>
    </source>
</evidence>
<dbReference type="SMART" id="SM00692">
    <property type="entry name" value="DM3"/>
    <property type="match status" value="1"/>
</dbReference>
<dbReference type="GO" id="GO:0008270">
    <property type="term" value="F:zinc ion binding"/>
    <property type="evidence" value="ECO:0007669"/>
    <property type="project" value="UniProtKB-KW"/>
</dbReference>
<evidence type="ECO:0000256" key="2">
    <source>
        <dbReference type="ARBA" id="ARBA00022771"/>
    </source>
</evidence>
<keyword evidence="1" id="KW-0479">Metal-binding</keyword>
<keyword evidence="8" id="KW-1185">Reference proteome</keyword>
<dbReference type="SMART" id="SM00980">
    <property type="entry name" value="THAP"/>
    <property type="match status" value="1"/>
</dbReference>
<name>A0A8T2NKG2_9TELE</name>
<dbReference type="EMBL" id="JAFBMS010000051">
    <property type="protein sequence ID" value="KAG9339750.1"/>
    <property type="molecule type" value="Genomic_DNA"/>
</dbReference>
<evidence type="ECO:0000256" key="3">
    <source>
        <dbReference type="ARBA" id="ARBA00022833"/>
    </source>
</evidence>
<dbReference type="AlphaFoldDB" id="A0A8T2NKG2"/>
<evidence type="ECO:0000256" key="4">
    <source>
        <dbReference type="ARBA" id="ARBA00023125"/>
    </source>
</evidence>
<comment type="caution">
    <text evidence="7">The sequence shown here is derived from an EMBL/GenBank/DDBJ whole genome shotgun (WGS) entry which is preliminary data.</text>
</comment>
<reference evidence="7" key="1">
    <citation type="thesis" date="2021" institute="BYU ScholarsArchive" country="Provo, UT, USA">
        <title>Applications of and Algorithms for Genome Assembly and Genomic Analyses with an Emphasis on Marine Teleosts.</title>
        <authorList>
            <person name="Pickett B.D."/>
        </authorList>
    </citation>
    <scope>NUCLEOTIDE SEQUENCE</scope>
    <source>
        <strain evidence="7">HI-2016</strain>
    </source>
</reference>
<dbReference type="Pfam" id="PF05485">
    <property type="entry name" value="THAP"/>
    <property type="match status" value="1"/>
</dbReference>
<keyword evidence="4 5" id="KW-0238">DNA-binding</keyword>
<evidence type="ECO:0000256" key="5">
    <source>
        <dbReference type="PROSITE-ProRule" id="PRU00309"/>
    </source>
</evidence>
<evidence type="ECO:0000259" key="6">
    <source>
        <dbReference type="PROSITE" id="PS50950"/>
    </source>
</evidence>
<gene>
    <name evidence="7" type="ORF">JZ751_023418</name>
</gene>
<accession>A0A8T2NKG2</accession>
<organism evidence="7 8">
    <name type="scientific">Albula glossodonta</name>
    <name type="common">roundjaw bonefish</name>
    <dbReference type="NCBI Taxonomy" id="121402"/>
    <lineage>
        <taxon>Eukaryota</taxon>
        <taxon>Metazoa</taxon>
        <taxon>Chordata</taxon>
        <taxon>Craniata</taxon>
        <taxon>Vertebrata</taxon>
        <taxon>Euteleostomi</taxon>
        <taxon>Actinopterygii</taxon>
        <taxon>Neopterygii</taxon>
        <taxon>Teleostei</taxon>
        <taxon>Albuliformes</taxon>
        <taxon>Albulidae</taxon>
        <taxon>Albula</taxon>
    </lineage>
</organism>
<evidence type="ECO:0000256" key="1">
    <source>
        <dbReference type="ARBA" id="ARBA00022723"/>
    </source>
</evidence>
<protein>
    <recommendedName>
        <fullName evidence="6">THAP-type domain-containing protein</fullName>
    </recommendedName>
</protein>
<dbReference type="PANTHER" id="PTHR47120:SF1">
    <property type="entry name" value="THAP DOMAIN-CONTAINING PROTEIN 3"/>
    <property type="match status" value="1"/>
</dbReference>
<feature type="domain" description="THAP-type" evidence="6">
    <location>
        <begin position="1"/>
        <end position="82"/>
    </location>
</feature>
<dbReference type="Proteomes" id="UP000824540">
    <property type="component" value="Unassembled WGS sequence"/>
</dbReference>
<keyword evidence="3" id="KW-0862">Zinc</keyword>